<dbReference type="Gene3D" id="2.40.128.340">
    <property type="match status" value="1"/>
</dbReference>
<dbReference type="GO" id="GO:0008305">
    <property type="term" value="C:integrin complex"/>
    <property type="evidence" value="ECO:0007669"/>
    <property type="project" value="TreeGrafter"/>
</dbReference>
<sequence>MRKSRLSPRARKAGVITLAVAVGVTTVGAAAVAYADPAESSVPTSSDFDGDGKDDLAMSAQKTDEAAEDSVVIDYTTGLANKELYPESAYGTDGFGVGLAAGDLNGDGFDDLAVGCVNCDWEWGGATVSIYNGSAEGLKPDSAVNAEVGDPTYAVGIGELNGGGSLDVGSTRLGDASAVSSRGDDGWWSDKWVNTGMPTDENRLGSVAIGDVNGDGKDDLVIGTPTADGGSITLFPGPVTEGKKDTVKAVELSPTLRDLGASLAVTDVTGDGLADVIAGAPTSTVGGTSCGAVQLLIGKTNGIAADFSQRLTQESANIPGVCEAGDDWGRSVAAGNVDGDAGAEVVVGVPGEGIDSLGKAGTYTTLQSTSTGLTGTGSFGVSQATANVPGTAESGDGFASALALRDVNDDGRMDVVIGAPTEDVSTVKDAGQVVTALSSATGAPAAGTTEVTGNKYGLKRLGWELA</sequence>
<dbReference type="InterPro" id="IPR028994">
    <property type="entry name" value="Integrin_alpha_N"/>
</dbReference>
<keyword evidence="2" id="KW-0677">Repeat</keyword>
<evidence type="ECO:0000256" key="3">
    <source>
        <dbReference type="ARBA" id="ARBA00023180"/>
    </source>
</evidence>
<dbReference type="HOGENOM" id="CLU_496898_0_0_11"/>
<dbReference type="Pfam" id="PF01839">
    <property type="entry name" value="FG-GAP"/>
    <property type="match status" value="4"/>
</dbReference>
<gene>
    <name evidence="6" type="ordered locus">Snas_0477</name>
</gene>
<evidence type="ECO:0000313" key="7">
    <source>
        <dbReference type="Proteomes" id="UP000000844"/>
    </source>
</evidence>
<evidence type="ECO:0000256" key="2">
    <source>
        <dbReference type="ARBA" id="ARBA00022737"/>
    </source>
</evidence>
<organism evidence="6 7">
    <name type="scientific">Stackebrandtia nassauensis (strain DSM 44728 / CIP 108903 / NRRL B-16338 / NBRC 102104 / LLR-40K-21)</name>
    <dbReference type="NCBI Taxonomy" id="446470"/>
    <lineage>
        <taxon>Bacteria</taxon>
        <taxon>Bacillati</taxon>
        <taxon>Actinomycetota</taxon>
        <taxon>Actinomycetes</taxon>
        <taxon>Glycomycetales</taxon>
        <taxon>Glycomycetaceae</taxon>
        <taxon>Stackebrandtia</taxon>
    </lineage>
</organism>
<dbReference type="InterPro" id="IPR013519">
    <property type="entry name" value="Int_alpha_beta-p"/>
</dbReference>
<accession>D3Q5P3</accession>
<keyword evidence="7" id="KW-1185">Reference proteome</keyword>
<dbReference type="GO" id="GO:0007160">
    <property type="term" value="P:cell-matrix adhesion"/>
    <property type="evidence" value="ECO:0007669"/>
    <property type="project" value="TreeGrafter"/>
</dbReference>
<dbReference type="Proteomes" id="UP000000844">
    <property type="component" value="Chromosome"/>
</dbReference>
<dbReference type="GO" id="GO:0009897">
    <property type="term" value="C:external side of plasma membrane"/>
    <property type="evidence" value="ECO:0007669"/>
    <property type="project" value="TreeGrafter"/>
</dbReference>
<evidence type="ECO:0000256" key="5">
    <source>
        <dbReference type="SAM" id="SignalP"/>
    </source>
</evidence>
<dbReference type="RefSeq" id="WP_013015763.1">
    <property type="nucleotide sequence ID" value="NC_013947.1"/>
</dbReference>
<dbReference type="EMBL" id="CP001778">
    <property type="protein sequence ID" value="ADD40192.1"/>
    <property type="molecule type" value="Genomic_DNA"/>
</dbReference>
<feature type="region of interest" description="Disordered" evidence="4">
    <location>
        <begin position="39"/>
        <end position="63"/>
    </location>
</feature>
<dbReference type="GO" id="GO:0007229">
    <property type="term" value="P:integrin-mediated signaling pathway"/>
    <property type="evidence" value="ECO:0007669"/>
    <property type="project" value="TreeGrafter"/>
</dbReference>
<dbReference type="Gene3D" id="2.130.10.130">
    <property type="entry name" value="Integrin alpha, N-terminal"/>
    <property type="match status" value="2"/>
</dbReference>
<dbReference type="PANTHER" id="PTHR23220:SF122">
    <property type="entry name" value="INTEGRIN ALPHA-PS1"/>
    <property type="match status" value="1"/>
</dbReference>
<evidence type="ECO:0000313" key="6">
    <source>
        <dbReference type="EMBL" id="ADD40192.1"/>
    </source>
</evidence>
<dbReference type="STRING" id="446470.Snas_0477"/>
<evidence type="ECO:0000256" key="4">
    <source>
        <dbReference type="SAM" id="MobiDB-lite"/>
    </source>
</evidence>
<dbReference type="PROSITE" id="PS51470">
    <property type="entry name" value="FG_GAP"/>
    <property type="match status" value="3"/>
</dbReference>
<reference evidence="6 7" key="1">
    <citation type="journal article" date="2009" name="Stand. Genomic Sci.">
        <title>Complete genome sequence of Stackebrandtia nassauensis type strain (LLR-40K-21).</title>
        <authorList>
            <person name="Munk C."/>
            <person name="Lapidus A."/>
            <person name="Copeland A."/>
            <person name="Jando M."/>
            <person name="Mayilraj S."/>
            <person name="Glavina Del Rio T."/>
            <person name="Nolan M."/>
            <person name="Chen F."/>
            <person name="Lucas S."/>
            <person name="Tice H."/>
            <person name="Cheng J.F."/>
            <person name="Han C."/>
            <person name="Detter J.C."/>
            <person name="Bruce D."/>
            <person name="Goodwin L."/>
            <person name="Chain P."/>
            <person name="Pitluck S."/>
            <person name="Goker M."/>
            <person name="Ovchinikova G."/>
            <person name="Pati A."/>
            <person name="Ivanova N."/>
            <person name="Mavromatis K."/>
            <person name="Chen A."/>
            <person name="Palaniappan K."/>
            <person name="Land M."/>
            <person name="Hauser L."/>
            <person name="Chang Y.J."/>
            <person name="Jeffries C.D."/>
            <person name="Bristow J."/>
            <person name="Eisen J.A."/>
            <person name="Markowitz V."/>
            <person name="Hugenholtz P."/>
            <person name="Kyrpides N.C."/>
            <person name="Klenk H.P."/>
        </authorList>
    </citation>
    <scope>NUCLEOTIDE SEQUENCE [LARGE SCALE GENOMIC DNA]</scope>
    <source>
        <strain evidence="7">DSM 44728 / CIP 108903 / NRRL B-16338 / NBRC 102104 / LLR-40K-21</strain>
    </source>
</reference>
<dbReference type="eggNOG" id="COG5555">
    <property type="taxonomic scope" value="Bacteria"/>
</dbReference>
<dbReference type="PANTHER" id="PTHR23220">
    <property type="entry name" value="INTEGRIN ALPHA"/>
    <property type="match status" value="1"/>
</dbReference>
<dbReference type="GO" id="GO:0033627">
    <property type="term" value="P:cell adhesion mediated by integrin"/>
    <property type="evidence" value="ECO:0007669"/>
    <property type="project" value="TreeGrafter"/>
</dbReference>
<feature type="chain" id="PRO_5003048683" evidence="5">
    <location>
        <begin position="30"/>
        <end position="466"/>
    </location>
</feature>
<evidence type="ECO:0000256" key="1">
    <source>
        <dbReference type="ARBA" id="ARBA00022729"/>
    </source>
</evidence>
<dbReference type="SUPFAM" id="SSF69318">
    <property type="entry name" value="Integrin alpha N-terminal domain"/>
    <property type="match status" value="1"/>
</dbReference>
<dbReference type="SMART" id="SM00191">
    <property type="entry name" value="Int_alpha"/>
    <property type="match status" value="5"/>
</dbReference>
<keyword evidence="3" id="KW-0325">Glycoprotein</keyword>
<proteinExistence type="predicted"/>
<dbReference type="KEGG" id="sna:Snas_0477"/>
<dbReference type="GO" id="GO:0098609">
    <property type="term" value="P:cell-cell adhesion"/>
    <property type="evidence" value="ECO:0007669"/>
    <property type="project" value="TreeGrafter"/>
</dbReference>
<feature type="signal peptide" evidence="5">
    <location>
        <begin position="1"/>
        <end position="29"/>
    </location>
</feature>
<dbReference type="InterPro" id="IPR013517">
    <property type="entry name" value="FG-GAP"/>
</dbReference>
<keyword evidence="1 5" id="KW-0732">Signal</keyword>
<protein>
    <submittedName>
        <fullName evidence="6">FG-GAP repeat protein</fullName>
    </submittedName>
</protein>
<dbReference type="AlphaFoldDB" id="D3Q5P3"/>
<dbReference type="GO" id="GO:0005178">
    <property type="term" value="F:integrin binding"/>
    <property type="evidence" value="ECO:0007669"/>
    <property type="project" value="TreeGrafter"/>
</dbReference>
<name>D3Q5P3_STANL</name>